<evidence type="ECO:0000313" key="3">
    <source>
        <dbReference type="Proteomes" id="UP001500457"/>
    </source>
</evidence>
<organism evidence="2 3">
    <name type="scientific">Actinomycetospora straminea</name>
    <dbReference type="NCBI Taxonomy" id="663607"/>
    <lineage>
        <taxon>Bacteria</taxon>
        <taxon>Bacillati</taxon>
        <taxon>Actinomycetota</taxon>
        <taxon>Actinomycetes</taxon>
        <taxon>Pseudonocardiales</taxon>
        <taxon>Pseudonocardiaceae</taxon>
        <taxon>Actinomycetospora</taxon>
    </lineage>
</organism>
<comment type="caution">
    <text evidence="2">The sequence shown here is derived from an EMBL/GenBank/DDBJ whole genome shotgun (WGS) entry which is preliminary data.</text>
</comment>
<dbReference type="RefSeq" id="WP_274232025.1">
    <property type="nucleotide sequence ID" value="NZ_BAABHQ010000011.1"/>
</dbReference>
<reference evidence="3" key="1">
    <citation type="journal article" date="2019" name="Int. J. Syst. Evol. Microbiol.">
        <title>The Global Catalogue of Microorganisms (GCM) 10K type strain sequencing project: providing services to taxonomists for standard genome sequencing and annotation.</title>
        <authorList>
            <consortium name="The Broad Institute Genomics Platform"/>
            <consortium name="The Broad Institute Genome Sequencing Center for Infectious Disease"/>
            <person name="Wu L."/>
            <person name="Ma J."/>
        </authorList>
    </citation>
    <scope>NUCLEOTIDE SEQUENCE [LARGE SCALE GENOMIC DNA]</scope>
    <source>
        <strain evidence="3">JCM 17983</strain>
    </source>
</reference>
<accession>A0ABP9ETD6</accession>
<dbReference type="Proteomes" id="UP001500457">
    <property type="component" value="Unassembled WGS sequence"/>
</dbReference>
<feature type="compositionally biased region" description="Basic and acidic residues" evidence="1">
    <location>
        <begin position="220"/>
        <end position="235"/>
    </location>
</feature>
<dbReference type="EMBL" id="BAABHQ010000011">
    <property type="protein sequence ID" value="GAA4883104.1"/>
    <property type="molecule type" value="Genomic_DNA"/>
</dbReference>
<sequence length="291" mass="28719">MALARIDGNVQELGRAADALAGLVEPLRTYAEELRAAQRDVVLGEQQAALIPAPPEGPASVAGAFDRALAANEAAARAVDAAADALPGAPPATTPQSGESGVGAALAGVGNIAASLGNAALQHPASGLAVVGGAALAGVSAVGVVGGTAATATGVGAPVGVPLAGLSAAGVAAGVGLAGAGAIDLTHHALGDDRVEPFRVDEATSTAPFDPPSEITGLTRHADEQASSRDDGRGVSDEAMADAVANPIEPPEYRADRNTYRYKGTDATVVLNEHGRVVTTWAESSKGWRNP</sequence>
<gene>
    <name evidence="2" type="ORF">GCM10023203_38600</name>
</gene>
<keyword evidence="3" id="KW-1185">Reference proteome</keyword>
<name>A0ABP9ETD6_9PSEU</name>
<feature type="region of interest" description="Disordered" evidence="1">
    <location>
        <begin position="203"/>
        <end position="235"/>
    </location>
</feature>
<evidence type="ECO:0000256" key="1">
    <source>
        <dbReference type="SAM" id="MobiDB-lite"/>
    </source>
</evidence>
<proteinExistence type="predicted"/>
<evidence type="ECO:0000313" key="2">
    <source>
        <dbReference type="EMBL" id="GAA4883104.1"/>
    </source>
</evidence>
<protein>
    <submittedName>
        <fullName evidence="2">Uncharacterized protein</fullName>
    </submittedName>
</protein>